<geneLocation type="mitochondrion" evidence="14"/>
<keyword evidence="6 12" id="KW-0812">Transmembrane</keyword>
<keyword evidence="4 12" id="KW-0813">Transport</keyword>
<evidence type="ECO:0000256" key="1">
    <source>
        <dbReference type="ARBA" id="ARBA00004304"/>
    </source>
</evidence>
<keyword evidence="8 13" id="KW-1133">Transmembrane helix</keyword>
<dbReference type="GO" id="GO:0015078">
    <property type="term" value="F:proton transmembrane transporter activity"/>
    <property type="evidence" value="ECO:0007669"/>
    <property type="project" value="InterPro"/>
</dbReference>
<evidence type="ECO:0000256" key="3">
    <source>
        <dbReference type="ARBA" id="ARBA00011291"/>
    </source>
</evidence>
<protein>
    <recommendedName>
        <fullName evidence="12">ATP synthase complex subunit 8</fullName>
    </recommendedName>
</protein>
<dbReference type="GeneID" id="55293352"/>
<comment type="similarity">
    <text evidence="2 12">Belongs to the ATPase protein 8 family.</text>
</comment>
<evidence type="ECO:0000256" key="10">
    <source>
        <dbReference type="ARBA" id="ARBA00023128"/>
    </source>
</evidence>
<dbReference type="EMBL" id="MN704283">
    <property type="protein sequence ID" value="QJC59736.1"/>
    <property type="molecule type" value="Genomic_DNA"/>
</dbReference>
<keyword evidence="9 12" id="KW-0406">Ion transport</keyword>
<evidence type="ECO:0000256" key="2">
    <source>
        <dbReference type="ARBA" id="ARBA00008892"/>
    </source>
</evidence>
<dbReference type="GO" id="GO:0031966">
    <property type="term" value="C:mitochondrial membrane"/>
    <property type="evidence" value="ECO:0007669"/>
    <property type="project" value="UniProtKB-SubCell"/>
</dbReference>
<dbReference type="GO" id="GO:0015986">
    <property type="term" value="P:proton motive force-driven ATP synthesis"/>
    <property type="evidence" value="ECO:0007669"/>
    <property type="project" value="InterPro"/>
</dbReference>
<sequence length="52" mass="6543">MPQMAPINWLFMFIYFLILIYIMMNLIYFNFLKKNKNNKLNKNLMKNYNKFI</sequence>
<dbReference type="Pfam" id="PF00895">
    <property type="entry name" value="ATP-synt_8"/>
    <property type="match status" value="1"/>
</dbReference>
<evidence type="ECO:0000256" key="13">
    <source>
        <dbReference type="SAM" id="Phobius"/>
    </source>
</evidence>
<name>A0A6M3QLT5_9HEMI</name>
<evidence type="ECO:0000256" key="5">
    <source>
        <dbReference type="ARBA" id="ARBA00022547"/>
    </source>
</evidence>
<evidence type="ECO:0000256" key="7">
    <source>
        <dbReference type="ARBA" id="ARBA00022781"/>
    </source>
</evidence>
<dbReference type="RefSeq" id="YP_009829218.1">
    <property type="nucleotide sequence ID" value="NC_048525.1"/>
</dbReference>
<feature type="transmembrane region" description="Helical" evidence="13">
    <location>
        <begin position="12"/>
        <end position="32"/>
    </location>
</feature>
<keyword evidence="11 13" id="KW-0472">Membrane</keyword>
<comment type="subcellular location">
    <subcellularLocation>
        <location evidence="1 12">Mitochondrion membrane</location>
        <topology evidence="1 12">Single-pass membrane protein</topology>
    </subcellularLocation>
</comment>
<reference evidence="14" key="1">
    <citation type="journal article" date="2020" name="Mitochondrial DNA Part B Resour">
        <title>The complete mitochondrial genome of Greenidea ficicola (Hemiptera: Aphididae: Greenideinae), a pest of Ficus.</title>
        <authorList>
            <person name="Liu Q."/>
            <person name="Zhang H."/>
            <person name="Deng J."/>
            <person name="Lin X."/>
            <person name="Huang X."/>
        </authorList>
    </citation>
    <scope>NUCLEOTIDE SEQUENCE</scope>
</reference>
<gene>
    <name evidence="14" type="primary">ATP8</name>
</gene>
<evidence type="ECO:0000256" key="8">
    <source>
        <dbReference type="ARBA" id="ARBA00022989"/>
    </source>
</evidence>
<proteinExistence type="inferred from homology"/>
<evidence type="ECO:0000313" key="14">
    <source>
        <dbReference type="EMBL" id="QJC59736.1"/>
    </source>
</evidence>
<keyword evidence="10 12" id="KW-0496">Mitochondrion</keyword>
<dbReference type="CTD" id="4509"/>
<keyword evidence="7 12" id="KW-0375">Hydrogen ion transport</keyword>
<dbReference type="AlphaFoldDB" id="A0A6M3QLT5"/>
<dbReference type="GO" id="GO:0045259">
    <property type="term" value="C:proton-transporting ATP synthase complex"/>
    <property type="evidence" value="ECO:0007669"/>
    <property type="project" value="UniProtKB-KW"/>
</dbReference>
<comment type="subunit">
    <text evidence="3">F-type ATPases have 2 components, CF(1) - the catalytic core - and CF(0) - the membrane proton channel.</text>
</comment>
<evidence type="ECO:0000256" key="6">
    <source>
        <dbReference type="ARBA" id="ARBA00022692"/>
    </source>
</evidence>
<organism evidence="14">
    <name type="scientific">Greenidea ficicola</name>
    <dbReference type="NCBI Taxonomy" id="796229"/>
    <lineage>
        <taxon>Eukaryota</taxon>
        <taxon>Metazoa</taxon>
        <taxon>Ecdysozoa</taxon>
        <taxon>Arthropoda</taxon>
        <taxon>Hexapoda</taxon>
        <taxon>Insecta</taxon>
        <taxon>Pterygota</taxon>
        <taxon>Neoptera</taxon>
        <taxon>Paraneoptera</taxon>
        <taxon>Hemiptera</taxon>
        <taxon>Sternorrhyncha</taxon>
        <taxon>Aphidomorpha</taxon>
        <taxon>Aphidoidea</taxon>
        <taxon>Aphididae</taxon>
        <taxon>Greenideinae</taxon>
        <taxon>Greenidea</taxon>
    </lineage>
</organism>
<evidence type="ECO:0000256" key="12">
    <source>
        <dbReference type="RuleBase" id="RU003661"/>
    </source>
</evidence>
<evidence type="ECO:0000256" key="11">
    <source>
        <dbReference type="ARBA" id="ARBA00023136"/>
    </source>
</evidence>
<accession>A0A6M3QLT5</accession>
<dbReference type="InterPro" id="IPR001421">
    <property type="entry name" value="ATP8_metazoa"/>
</dbReference>
<evidence type="ECO:0000256" key="9">
    <source>
        <dbReference type="ARBA" id="ARBA00023065"/>
    </source>
</evidence>
<keyword evidence="5 12" id="KW-0138">CF(0)</keyword>
<evidence type="ECO:0000256" key="4">
    <source>
        <dbReference type="ARBA" id="ARBA00022448"/>
    </source>
</evidence>